<keyword evidence="2" id="KW-1185">Reference proteome</keyword>
<name>A0A9X1SHD4_9BACT</name>
<organism evidence="1 2">
    <name type="scientific">Blastopirellula sediminis</name>
    <dbReference type="NCBI Taxonomy" id="2894196"/>
    <lineage>
        <taxon>Bacteria</taxon>
        <taxon>Pseudomonadati</taxon>
        <taxon>Planctomycetota</taxon>
        <taxon>Planctomycetia</taxon>
        <taxon>Pirellulales</taxon>
        <taxon>Pirellulaceae</taxon>
        <taxon>Blastopirellula</taxon>
    </lineage>
</organism>
<accession>A0A9X1SHD4</accession>
<gene>
    <name evidence="1" type="ORF">LOC68_01675</name>
</gene>
<dbReference type="Proteomes" id="UP001139103">
    <property type="component" value="Unassembled WGS sequence"/>
</dbReference>
<evidence type="ECO:0000313" key="2">
    <source>
        <dbReference type="Proteomes" id="UP001139103"/>
    </source>
</evidence>
<dbReference type="EMBL" id="JAJKFT010000002">
    <property type="protein sequence ID" value="MCC9627104.1"/>
    <property type="molecule type" value="Genomic_DNA"/>
</dbReference>
<reference evidence="1" key="1">
    <citation type="submission" date="2021-11" db="EMBL/GenBank/DDBJ databases">
        <title>Genome sequence.</title>
        <authorList>
            <person name="Sun Q."/>
        </authorList>
    </citation>
    <scope>NUCLEOTIDE SEQUENCE</scope>
    <source>
        <strain evidence="1">JC732</strain>
    </source>
</reference>
<sequence length="229" mass="26318">MTNSNDDVPFPHESPESFERLIKAEERPTIAFQAYWTLRAAKMSRKTFFSSSLAEAYAIESVVHANMKIVAGKCKYSSGDKSIAWTRRTIARYLVGIQRREIRHDRIPIEKGVDVANTDATTKSNSSGERIIRIEIAEFLLRCELAEAVKASVKSHEEIAADLKLSQAELLELKNRVYNGLNAQILNMKLQGYTVTEIMAELRISRAKIRYREDQIEKWFDPRIEPRKR</sequence>
<comment type="caution">
    <text evidence="1">The sequence shown here is derived from an EMBL/GenBank/DDBJ whole genome shotgun (WGS) entry which is preliminary data.</text>
</comment>
<evidence type="ECO:0000313" key="1">
    <source>
        <dbReference type="EMBL" id="MCC9627104.1"/>
    </source>
</evidence>
<protein>
    <submittedName>
        <fullName evidence="1">Uncharacterized protein</fullName>
    </submittedName>
</protein>
<dbReference type="RefSeq" id="WP_230214916.1">
    <property type="nucleotide sequence ID" value="NZ_JAJKFT010000002.1"/>
</dbReference>
<dbReference type="AlphaFoldDB" id="A0A9X1SHD4"/>
<proteinExistence type="predicted"/>